<comment type="similarity">
    <text evidence="7">Belongs to the inorganic phosphate transporter (PiT) (TC 2.A.20) family.</text>
</comment>
<evidence type="ECO:0000256" key="2">
    <source>
        <dbReference type="ARBA" id="ARBA00022448"/>
    </source>
</evidence>
<feature type="transmembrane region" description="Helical" evidence="7">
    <location>
        <begin position="433"/>
        <end position="455"/>
    </location>
</feature>
<sequence length="548" mass="58892">MAASLTITAARSLLQAATEVTCKVGVVDCASSLSADVDTCAPYNGQYTDVQNNYLMLSGTIIFAAAMAFAIGGNDGANAWATAVHSLAIKLRPACLLAGIFEIIGASTLGYGVSSSIQKGISDIQDPKCFACGRCDSSMGLYYVGMMASLIGASSFLIAATYLRMPVSTTHAIVSAVLGMTVVYHGFGCVQWGMSNMGGIIVSWVLSPVMSGFICLFVYYVTYFFIFAAKSPRKRCFIALPALYFIVVFVISFLTFTKSPATKKISKTASAIIASGIGAVVSVLVILLLLPYLRRNLPSVNPNNKLDMETLMHQQDEAKKGEFEAMKTPKVEECSSDASNPDLIEQVRDSIAHVGMEDDKERASMQVIAEYESLTEEQQDAMWMFKFVLILVSCLQSFAHGSNDTANATAALSAVINGFNRGRDSCSSAESPWWIMLSAGVVLAIGVWLWGYRVMETIGRNICVVNFHRAFCTEFAASLTVVIASLLKLPVSSTHCQVGAVIFVSVAACGRKQVNWSLVTGVFSTWVATLPFAALVSALFAYLFKFAV</sequence>
<dbReference type="PANTHER" id="PTHR11101:SF80">
    <property type="entry name" value="PHOSPHATE TRANSPORTER"/>
    <property type="match status" value="1"/>
</dbReference>
<dbReference type="GO" id="GO:0016020">
    <property type="term" value="C:membrane"/>
    <property type="evidence" value="ECO:0007669"/>
    <property type="project" value="UniProtKB-SubCell"/>
</dbReference>
<dbReference type="Proteomes" id="UP001146120">
    <property type="component" value="Unassembled WGS sequence"/>
</dbReference>
<reference evidence="8" key="1">
    <citation type="submission" date="2022-11" db="EMBL/GenBank/DDBJ databases">
        <authorList>
            <person name="Morgan W.R."/>
            <person name="Tartar A."/>
        </authorList>
    </citation>
    <scope>NUCLEOTIDE SEQUENCE</scope>
    <source>
        <strain evidence="8">ARSEF 373</strain>
    </source>
</reference>
<name>A0AAV2YIL4_9STRA</name>
<proteinExistence type="inferred from homology"/>
<dbReference type="GO" id="GO:0035435">
    <property type="term" value="P:phosphate ion transmembrane transport"/>
    <property type="evidence" value="ECO:0007669"/>
    <property type="project" value="TreeGrafter"/>
</dbReference>
<feature type="transmembrane region" description="Helical" evidence="7">
    <location>
        <begin position="54"/>
        <end position="73"/>
    </location>
</feature>
<keyword evidence="4 7" id="KW-0812">Transmembrane</keyword>
<evidence type="ECO:0000256" key="5">
    <source>
        <dbReference type="ARBA" id="ARBA00022989"/>
    </source>
</evidence>
<reference evidence="8" key="2">
    <citation type="journal article" date="2023" name="Microbiol Resour">
        <title>Decontamination and Annotation of the Draft Genome Sequence of the Oomycete Lagenidium giganteum ARSEF 373.</title>
        <authorList>
            <person name="Morgan W.R."/>
            <person name="Tartar A."/>
        </authorList>
    </citation>
    <scope>NUCLEOTIDE SEQUENCE</scope>
    <source>
        <strain evidence="8">ARSEF 373</strain>
    </source>
</reference>
<feature type="transmembrane region" description="Helical" evidence="7">
    <location>
        <begin position="237"/>
        <end position="256"/>
    </location>
</feature>
<keyword evidence="6 7" id="KW-0472">Membrane</keyword>
<gene>
    <name evidence="8" type="ORF">N0F65_009137</name>
</gene>
<evidence type="ECO:0000256" key="6">
    <source>
        <dbReference type="ARBA" id="ARBA00023136"/>
    </source>
</evidence>
<keyword evidence="9" id="KW-1185">Reference proteome</keyword>
<comment type="caution">
    <text evidence="8">The sequence shown here is derived from an EMBL/GenBank/DDBJ whole genome shotgun (WGS) entry which is preliminary data.</text>
</comment>
<comment type="subcellular location">
    <subcellularLocation>
        <location evidence="1 7">Membrane</location>
        <topology evidence="1 7">Multi-pass membrane protein</topology>
    </subcellularLocation>
</comment>
<feature type="transmembrane region" description="Helical" evidence="7">
    <location>
        <begin position="172"/>
        <end position="194"/>
    </location>
</feature>
<feature type="transmembrane region" description="Helical" evidence="7">
    <location>
        <begin position="381"/>
        <end position="399"/>
    </location>
</feature>
<feature type="transmembrane region" description="Helical" evidence="7">
    <location>
        <begin position="140"/>
        <end position="160"/>
    </location>
</feature>
<evidence type="ECO:0000313" key="8">
    <source>
        <dbReference type="EMBL" id="DAZ93143.1"/>
    </source>
</evidence>
<evidence type="ECO:0000313" key="9">
    <source>
        <dbReference type="Proteomes" id="UP001146120"/>
    </source>
</evidence>
<keyword evidence="5 7" id="KW-1133">Transmembrane helix</keyword>
<comment type="function">
    <text evidence="7">Sodium-phosphate symporter.</text>
</comment>
<dbReference type="AlphaFoldDB" id="A0AAV2YIL4"/>
<protein>
    <recommendedName>
        <fullName evidence="7">Phosphate transporter</fullName>
    </recommendedName>
</protein>
<feature type="transmembrane region" description="Helical" evidence="7">
    <location>
        <begin position="200"/>
        <end position="225"/>
    </location>
</feature>
<organism evidence="8 9">
    <name type="scientific">Lagenidium giganteum</name>
    <dbReference type="NCBI Taxonomy" id="4803"/>
    <lineage>
        <taxon>Eukaryota</taxon>
        <taxon>Sar</taxon>
        <taxon>Stramenopiles</taxon>
        <taxon>Oomycota</taxon>
        <taxon>Peronosporomycetes</taxon>
        <taxon>Pythiales</taxon>
        <taxon>Pythiaceae</taxon>
    </lineage>
</organism>
<feature type="transmembrane region" description="Helical" evidence="7">
    <location>
        <begin position="268"/>
        <end position="290"/>
    </location>
</feature>
<dbReference type="Pfam" id="PF01384">
    <property type="entry name" value="PHO4"/>
    <property type="match status" value="1"/>
</dbReference>
<accession>A0AAV2YIL4</accession>
<evidence type="ECO:0000256" key="4">
    <source>
        <dbReference type="ARBA" id="ARBA00022692"/>
    </source>
</evidence>
<dbReference type="InterPro" id="IPR001204">
    <property type="entry name" value="Phos_transporter"/>
</dbReference>
<feature type="transmembrane region" description="Helical" evidence="7">
    <location>
        <begin position="467"/>
        <end position="487"/>
    </location>
</feature>
<dbReference type="EMBL" id="DAKRPA010000341">
    <property type="protein sequence ID" value="DAZ93143.1"/>
    <property type="molecule type" value="Genomic_DNA"/>
</dbReference>
<evidence type="ECO:0000256" key="3">
    <source>
        <dbReference type="ARBA" id="ARBA00022592"/>
    </source>
</evidence>
<keyword evidence="2 7" id="KW-0813">Transport</keyword>
<keyword evidence="3 7" id="KW-0592">Phosphate transport</keyword>
<evidence type="ECO:0000256" key="1">
    <source>
        <dbReference type="ARBA" id="ARBA00004141"/>
    </source>
</evidence>
<dbReference type="PANTHER" id="PTHR11101">
    <property type="entry name" value="PHOSPHATE TRANSPORTER"/>
    <property type="match status" value="1"/>
</dbReference>
<feature type="transmembrane region" description="Helical" evidence="7">
    <location>
        <begin position="523"/>
        <end position="544"/>
    </location>
</feature>
<dbReference type="GO" id="GO:0005315">
    <property type="term" value="F:phosphate transmembrane transporter activity"/>
    <property type="evidence" value="ECO:0007669"/>
    <property type="project" value="InterPro"/>
</dbReference>
<evidence type="ECO:0000256" key="7">
    <source>
        <dbReference type="RuleBase" id="RU363058"/>
    </source>
</evidence>